<keyword evidence="2" id="KW-0472">Membrane</keyword>
<accession>A0A1J6JXJ9</accession>
<dbReference type="STRING" id="49451.A0A1J6JXJ9"/>
<dbReference type="Gramene" id="OIT21838">
    <property type="protein sequence ID" value="OIT21838"/>
    <property type="gene ID" value="A4A49_32932"/>
</dbReference>
<dbReference type="SUPFAM" id="SSF49503">
    <property type="entry name" value="Cupredoxins"/>
    <property type="match status" value="2"/>
</dbReference>
<dbReference type="GO" id="GO:0005507">
    <property type="term" value="F:copper ion binding"/>
    <property type="evidence" value="ECO:0007669"/>
    <property type="project" value="InterPro"/>
</dbReference>
<feature type="signal peptide" evidence="3">
    <location>
        <begin position="1"/>
        <end position="33"/>
    </location>
</feature>
<dbReference type="PANTHER" id="PTHR11709">
    <property type="entry name" value="MULTI-COPPER OXIDASE"/>
    <property type="match status" value="1"/>
</dbReference>
<dbReference type="OMA" id="CKASTRR"/>
<comment type="caution">
    <text evidence="6">The sequence shown here is derived from an EMBL/GenBank/DDBJ whole genome shotgun (WGS) entry which is preliminary data.</text>
</comment>
<gene>
    <name evidence="6" type="primary">LAC14_2</name>
    <name evidence="6" type="ORF">A4A49_32932</name>
</gene>
<comment type="similarity">
    <text evidence="1">Belongs to the multicopper oxidase family.</text>
</comment>
<proteinExistence type="inferred from homology"/>
<dbReference type="EMBL" id="MJEQ01004074">
    <property type="protein sequence ID" value="OIT21838.1"/>
    <property type="molecule type" value="Genomic_DNA"/>
</dbReference>
<feature type="transmembrane region" description="Helical" evidence="2">
    <location>
        <begin position="228"/>
        <end position="251"/>
    </location>
</feature>
<name>A0A1J6JXJ9_NICAT</name>
<dbReference type="AlphaFoldDB" id="A0A1J6JXJ9"/>
<evidence type="ECO:0000313" key="7">
    <source>
        <dbReference type="Proteomes" id="UP000187609"/>
    </source>
</evidence>
<keyword evidence="2" id="KW-1133">Transmembrane helix</keyword>
<keyword evidence="2" id="KW-0812">Transmembrane</keyword>
<evidence type="ECO:0000259" key="5">
    <source>
        <dbReference type="Pfam" id="PF07732"/>
    </source>
</evidence>
<protein>
    <submittedName>
        <fullName evidence="6">Laccase-14</fullName>
    </submittedName>
</protein>
<evidence type="ECO:0000313" key="6">
    <source>
        <dbReference type="EMBL" id="OIT21838.1"/>
    </source>
</evidence>
<dbReference type="GO" id="GO:0016491">
    <property type="term" value="F:oxidoreductase activity"/>
    <property type="evidence" value="ECO:0007669"/>
    <property type="project" value="TreeGrafter"/>
</dbReference>
<evidence type="ECO:0000256" key="1">
    <source>
        <dbReference type="ARBA" id="ARBA00010609"/>
    </source>
</evidence>
<sequence length="271" mass="30309">MGTVVRKGQYYSVFMVLSLVTAAIILHDQLASAQNISHFVVEEASFTRLCETKNILTVNRKSPAPTIYAHAGETLIMDVENKGNDNLTIFWREGRYLTRHERQLIWLIQPGRKVRQNITISDQGTLWWHAMNIWQSATVHGAIVVYPMPGISYPFPKPHADIPIILGEWWKKDLKEVILEYIASSSNIMHSDAFTINSQPGDFYPCSNNGQLGDNDAQQHKQVVTTGFILLITFLCCTSLFSPTFLGFSPGNINTSGGRKKTVSMGSMTSA</sequence>
<dbReference type="InterPro" id="IPR011707">
    <property type="entry name" value="Cu-oxidase-like_N"/>
</dbReference>
<dbReference type="InterPro" id="IPR001117">
    <property type="entry name" value="Cu-oxidase_2nd"/>
</dbReference>
<reference evidence="6" key="1">
    <citation type="submission" date="2016-11" db="EMBL/GenBank/DDBJ databases">
        <title>The genome of Nicotiana attenuata.</title>
        <authorList>
            <person name="Xu S."/>
            <person name="Brockmoeller T."/>
            <person name="Gaquerel E."/>
            <person name="Navarro A."/>
            <person name="Kuhl H."/>
            <person name="Gase K."/>
            <person name="Ling Z."/>
            <person name="Zhou W."/>
            <person name="Kreitzer C."/>
            <person name="Stanke M."/>
            <person name="Tang H."/>
            <person name="Lyons E."/>
            <person name="Pandey P."/>
            <person name="Pandey S.P."/>
            <person name="Timmermann B."/>
            <person name="Baldwin I.T."/>
        </authorList>
    </citation>
    <scope>NUCLEOTIDE SEQUENCE [LARGE SCALE GENOMIC DNA]</scope>
    <source>
        <strain evidence="6">UT</strain>
    </source>
</reference>
<dbReference type="Proteomes" id="UP000187609">
    <property type="component" value="Unassembled WGS sequence"/>
</dbReference>
<dbReference type="Pfam" id="PF00394">
    <property type="entry name" value="Cu-oxidase"/>
    <property type="match status" value="1"/>
</dbReference>
<feature type="chain" id="PRO_5012340021" evidence="3">
    <location>
        <begin position="34"/>
        <end position="271"/>
    </location>
</feature>
<evidence type="ECO:0000256" key="2">
    <source>
        <dbReference type="SAM" id="Phobius"/>
    </source>
</evidence>
<evidence type="ECO:0000259" key="4">
    <source>
        <dbReference type="Pfam" id="PF00394"/>
    </source>
</evidence>
<dbReference type="Pfam" id="PF07732">
    <property type="entry name" value="Cu-oxidase_3"/>
    <property type="match status" value="1"/>
</dbReference>
<dbReference type="PANTHER" id="PTHR11709:SF407">
    <property type="entry name" value="LACCASE-14-LIKE"/>
    <property type="match status" value="1"/>
</dbReference>
<keyword evidence="7" id="KW-1185">Reference proteome</keyword>
<dbReference type="Gene3D" id="2.60.40.420">
    <property type="entry name" value="Cupredoxins - blue copper proteins"/>
    <property type="match status" value="1"/>
</dbReference>
<evidence type="ECO:0000256" key="3">
    <source>
        <dbReference type="SAM" id="SignalP"/>
    </source>
</evidence>
<dbReference type="InterPro" id="IPR045087">
    <property type="entry name" value="Cu-oxidase_fam"/>
</dbReference>
<dbReference type="InterPro" id="IPR008972">
    <property type="entry name" value="Cupredoxin"/>
</dbReference>
<dbReference type="SMR" id="A0A1J6JXJ9"/>
<feature type="domain" description="Plastocyanin-like" evidence="4">
    <location>
        <begin position="161"/>
        <end position="221"/>
    </location>
</feature>
<feature type="domain" description="Plastocyanin-like" evidence="5">
    <location>
        <begin position="41"/>
        <end position="147"/>
    </location>
</feature>
<organism evidence="6 7">
    <name type="scientific">Nicotiana attenuata</name>
    <name type="common">Coyote tobacco</name>
    <dbReference type="NCBI Taxonomy" id="49451"/>
    <lineage>
        <taxon>Eukaryota</taxon>
        <taxon>Viridiplantae</taxon>
        <taxon>Streptophyta</taxon>
        <taxon>Embryophyta</taxon>
        <taxon>Tracheophyta</taxon>
        <taxon>Spermatophyta</taxon>
        <taxon>Magnoliopsida</taxon>
        <taxon>eudicotyledons</taxon>
        <taxon>Gunneridae</taxon>
        <taxon>Pentapetalae</taxon>
        <taxon>asterids</taxon>
        <taxon>lamiids</taxon>
        <taxon>Solanales</taxon>
        <taxon>Solanaceae</taxon>
        <taxon>Nicotianoideae</taxon>
        <taxon>Nicotianeae</taxon>
        <taxon>Nicotiana</taxon>
    </lineage>
</organism>
<keyword evidence="3" id="KW-0732">Signal</keyword>